<feature type="region of interest" description="Disordered" evidence="2">
    <location>
        <begin position="235"/>
        <end position="287"/>
    </location>
</feature>
<dbReference type="InterPro" id="IPR027417">
    <property type="entry name" value="P-loop_NTPase"/>
</dbReference>
<feature type="region of interest" description="Disordered" evidence="2">
    <location>
        <begin position="2441"/>
        <end position="2480"/>
    </location>
</feature>
<organism evidence="3 4">
    <name type="scientific">Symbiodinium microadriaticum</name>
    <name type="common">Dinoflagellate</name>
    <name type="synonym">Zooxanthella microadriatica</name>
    <dbReference type="NCBI Taxonomy" id="2951"/>
    <lineage>
        <taxon>Eukaryota</taxon>
        <taxon>Sar</taxon>
        <taxon>Alveolata</taxon>
        <taxon>Dinophyceae</taxon>
        <taxon>Suessiales</taxon>
        <taxon>Symbiodiniaceae</taxon>
        <taxon>Symbiodinium</taxon>
    </lineage>
</organism>
<feature type="compositionally biased region" description="Basic and acidic residues" evidence="2">
    <location>
        <begin position="2540"/>
        <end position="2552"/>
    </location>
</feature>
<sequence length="2879" mass="323345">MAVNINHMKKGDLQAMLAERGEEPPSRWTKVELRQRLVEMEPKLGEANHGQDRDTDLRSMIRQINKARNRKTDLITLCENTLQLQLTGNETVAQLERRAVEQAHKMSPADGRDYVGFGKHSGLQYQDINRYHMSYRHWVMDTAKESASADYRLLRLAAWLRDNPPQMEEHPWTEEFPTKAKAMAKKMGYGKKVKDPASSSSSTPNTTTTTPLATGMEQMAAAISQLAATMQNLQQEVSHMQEERPRKKDAKSTTRVEISETTTESFTKASGTQLSAGKASQLEEAHSVEDVQQAEQLAKTIGQGRVSYFAFGAYAHGAQYGVTNRTRQFPICLSYFNKYLQAQGAQNQKWTSLVININQRMPLHRDVNNQTLRPNLVIGVRAEEDYTSPRCFVGTPPTEVSYCVCRHWPLETSKAVQGLKIVMSKLCDAEDTITAEEVPDETGDLVFYWRQQDSAKHRRVAEQIGGNQYQDVTGERPDDTEWWRAQVKEEAWESSNETYWQERKDKAIGMRWILTWKYREDGSKKAKARAVLLGYQDPAYEHRSTTAPVMSRSVAEFLEALASKALGVTAALGHGEFEVSTSCVDTIVRANQLTEQVKQRKDHKMLIHAFPKGESLGLFAWVDAANGNRPDGGSTQGIFVGLGPCSMLMGAVGFVSPMAWHSSKVDRICRSPGAAEALAAVNGEDILHFARFQWSELEHGVQDVKQSSQAASHVSGCLVTDSRNVYDKMSTEVMMIKGAERRTDLELLSLKESQGRTGLIIRWVHSEAQLANSLTKSGGSREIELYYRMGFRWRIVEDELMRSAKRRKQDGLPPLETVVPEKDLAINLTAALAKMGAFLGVKAALFPPEVTDGYTNSLAARVARTPVLLGELCGRRFIYSKTRDVCEELDSFGVHYSACLGEHDECVDPKKETNSSAPSNLVVIGGFRTCGTKRIYSLLESHPNVVTLSIQVGAMPNLQTEFEESIFALAKALQVPTGRPLIQVCDEFEFKLPTLTECDRLVKKIRGWYNTSMPATLVVTDPSFFDQSMLASRWPGKVKLLLMVREPADFLWAAYNIWKLPGEPKGGSQDGSTDAKIHVRSPELFDELVLADGKKEAWAPRANKITGQWFDQIKSVKDVYRNLLLLKSEDDKVRRGLLVVKLFFANFERLVSLCQTETREYEKEEHCSQETTKSWQSGSNPVERNWKVGQSWRKLEQSEETVQFEKVGSLFHFETPSKTPNRTGDLTLGMPDVQVLVNHPLDAQTTKGKAELLVIGWQAKPFPRFIYSKTRDVCEELDSFGVHYSACLGEHDECVDPKKETNSSAPSNLVVIGGFRTCGTKRIYSLLESHPNIVTLSIQVGAMPNLQTEFEESVFALAKALQVPTGRPLTQVCDEFEFKLPTFTECDRLVKKIKGWYNTSMPATLVVTDPSFFDKGMLASRWPGKVKLLLMVREPADFLWAAYNIWKLPGEPKGGSQDGSTDAKIHVRSPELFDELVLADGKKEAWAPRANKITGQWFDQIKDLKDVSRKLLFLKSEVMDGTSRMAQLPLRFIYSKTRDVCEELDSFGVHYSACLGETDGCVDPAPGSSKMPMPGSFPYLPSLPLKESAPSNLVVVGGFRTCGTRRIYDMLESHPNIATLSIQTGAIPNLQLEFEEAVFALAKALQVPAGRPLIRTCDQYKPHQAQTFKECDRLVTKIKGSYNTSMPATLVVTDPSFFDKGMLASRWPGKVKLLFVVREPADFLWAAYNIWVLPGEPKGQDGKTGPNLGYALVKKIHVRSPELFDELVLADGRKEAWAPRANKITGQWFDQIKDLKDVSANLMFLKSEDLAKTLSATLARMGSFFGVDAALFPYEVTDGYINSLAARVARYQISGYRPMLCRTRRFIYSKTRDVCEELDSFGIHYSACLGEHDDCVDPKKETNSSAPSNLVVVGGFRTCGTQRIYDMLKSHPNIVTLSIQAGALPNLELEFEEVVFALAKALQLPTGRPLIQVCEEFQFKVPTFVECDRLVNKIKGSYNTSMPATLVVTDPSFFDKRMLTTRWPGKVKLLFVVREPADFLWAAYNTWPLPGEPKAKSQDGRTNMKIHVRSPERFDELVLADGKKEAWTPRANKITGQWFDQIKDLKDVSAKLLFLKFEDLAGNLTDTLPRMGSFFGVNASLFPFEVTDGYIHSLASRLARTPLSQISGYRPMLCRTRRFIYSKTHDVCKRLDSFGVHYSACLGENDECTDPTREANSSPPSNLVVIGGFRTCGTQRIYDMLKSHPNIVTLSIQVGALPKLELEFEEAVFALAKALQVPTGRRLIQVCDEFQFKVPTFIECDRLVNKIRGSYNTSMPATLVVTDPSFFDKGMLATRWSGKVKLLIAVRDPADFLWAAYNTWALPGEPNGNSQAGSTNMKTHRRSPELFDELVLADGKKEAWAPRANKITGQWFDQIKNVKDVSRNILLLKFEERASIARSPTCDSTPFRLTARRPGTEGSERRGRKRGSPSRRLASGVHPPLRALTLLAQHHSKPDYKELRPHMGRGGKQHKAWEWKGEQWPSRRGEGSDSWRQSSSSQGKWDDWRQPRRAVEEPEFPTYTMMSTAGSRHARDPDDAEGDRPMNKQAGLAKGYQRLVTAARKAEVRIRKVQEDMEAAKQCWKMFQDKLQKAFVKERLRHKQDLEKLEDELAQQEQAQLEAFRDLQAAIANPASLQTGRQAEVPEDIYAEWGRLLQSCDQEDDEMMDVEEAFTEKLSRQLQQVLEPAPRTPTRSRADRAAPRTPPCPAGKEDRGTRESLSRFVDKAMAMAMQRQQEQQAQMEQPTPVDDPYMTSPSANVGLPTPPHRAKATTPRIGIKLKGRQPVPSPKPGSTLAAKLDKVRHNHASKDDSEAQHIETDEEDDLLVELPKKTEDGRGESVE</sequence>
<keyword evidence="1" id="KW-0175">Coiled coil</keyword>
<feature type="compositionally biased region" description="Basic and acidic residues" evidence="2">
    <location>
        <begin position="2866"/>
        <end position="2879"/>
    </location>
</feature>
<feature type="compositionally biased region" description="Basic and acidic residues" evidence="2">
    <location>
        <begin position="2835"/>
        <end position="2855"/>
    </location>
</feature>
<gene>
    <name evidence="3" type="ORF">AK812_SmicGene40722</name>
</gene>
<feature type="compositionally biased region" description="Basic and acidic residues" evidence="2">
    <location>
        <begin position="2511"/>
        <end position="2529"/>
    </location>
</feature>
<feature type="region of interest" description="Disordered" evidence="2">
    <location>
        <begin position="187"/>
        <end position="211"/>
    </location>
</feature>
<evidence type="ECO:0000313" key="3">
    <source>
        <dbReference type="EMBL" id="OLP79037.1"/>
    </source>
</evidence>
<feature type="coiled-coil region" evidence="1">
    <location>
        <begin position="2592"/>
        <end position="2662"/>
    </location>
</feature>
<protein>
    <submittedName>
        <fullName evidence="3">Uncharacterized protein</fullName>
    </submittedName>
</protein>
<proteinExistence type="predicted"/>
<dbReference type="EMBL" id="LSRX01001532">
    <property type="protein sequence ID" value="OLP79037.1"/>
    <property type="molecule type" value="Genomic_DNA"/>
</dbReference>
<evidence type="ECO:0000256" key="2">
    <source>
        <dbReference type="SAM" id="MobiDB-lite"/>
    </source>
</evidence>
<dbReference type="SUPFAM" id="SSF52540">
    <property type="entry name" value="P-loop containing nucleoside triphosphate hydrolases"/>
    <property type="match status" value="5"/>
</dbReference>
<feature type="compositionally biased region" description="Basic and acidic residues" evidence="2">
    <location>
        <begin position="2747"/>
        <end position="2756"/>
    </location>
</feature>
<accession>A0A1Q9C843</accession>
<feature type="compositionally biased region" description="Low complexity" evidence="2">
    <location>
        <begin position="2770"/>
        <end position="2781"/>
    </location>
</feature>
<feature type="compositionally biased region" description="Basic and acidic residues" evidence="2">
    <location>
        <begin position="2569"/>
        <end position="2580"/>
    </location>
</feature>
<feature type="compositionally biased region" description="Low complexity" evidence="2">
    <location>
        <begin position="198"/>
        <end position="211"/>
    </location>
</feature>
<dbReference type="OrthoDB" id="439971at2759"/>
<feature type="compositionally biased region" description="Polar residues" evidence="2">
    <location>
        <begin position="259"/>
        <end position="275"/>
    </location>
</feature>
<feature type="region of interest" description="Disordered" evidence="2">
    <location>
        <begin position="2770"/>
        <end position="2879"/>
    </location>
</feature>
<dbReference type="Proteomes" id="UP000186817">
    <property type="component" value="Unassembled WGS sequence"/>
</dbReference>
<feature type="compositionally biased region" description="Basic and acidic residues" evidence="2">
    <location>
        <begin position="239"/>
        <end position="258"/>
    </location>
</feature>
<evidence type="ECO:0000256" key="1">
    <source>
        <dbReference type="SAM" id="Coils"/>
    </source>
</evidence>
<name>A0A1Q9C843_SYMMI</name>
<evidence type="ECO:0000313" key="4">
    <source>
        <dbReference type="Proteomes" id="UP000186817"/>
    </source>
</evidence>
<keyword evidence="4" id="KW-1185">Reference proteome</keyword>
<reference evidence="3 4" key="1">
    <citation type="submission" date="2016-02" db="EMBL/GenBank/DDBJ databases">
        <title>Genome analysis of coral dinoflagellate symbionts highlights evolutionary adaptations to a symbiotic lifestyle.</title>
        <authorList>
            <person name="Aranda M."/>
            <person name="Li Y."/>
            <person name="Liew Y.J."/>
            <person name="Baumgarten S."/>
            <person name="Simakov O."/>
            <person name="Wilson M."/>
            <person name="Piel J."/>
            <person name="Ashoor H."/>
            <person name="Bougouffa S."/>
            <person name="Bajic V.B."/>
            <person name="Ryu T."/>
            <person name="Ravasi T."/>
            <person name="Bayer T."/>
            <person name="Micklem G."/>
            <person name="Kim H."/>
            <person name="Bhak J."/>
            <person name="Lajeunesse T.C."/>
            <person name="Voolstra C.R."/>
        </authorList>
    </citation>
    <scope>NUCLEOTIDE SEQUENCE [LARGE SCALE GENOMIC DNA]</scope>
    <source>
        <strain evidence="3 4">CCMP2467</strain>
    </source>
</reference>
<feature type="region of interest" description="Disordered" evidence="2">
    <location>
        <begin position="2722"/>
        <end position="2756"/>
    </location>
</feature>
<dbReference type="Gene3D" id="3.40.50.300">
    <property type="entry name" value="P-loop containing nucleotide triphosphate hydrolases"/>
    <property type="match status" value="5"/>
</dbReference>
<feature type="region of interest" description="Disordered" evidence="2">
    <location>
        <begin position="2496"/>
        <end position="2580"/>
    </location>
</feature>
<comment type="caution">
    <text evidence="3">The sequence shown here is derived from an EMBL/GenBank/DDBJ whole genome shotgun (WGS) entry which is preliminary data.</text>
</comment>